<gene>
    <name evidence="3" type="ORF">C7U56_14185</name>
</gene>
<organism evidence="3 4">
    <name type="scientific">Clostridium fessum</name>
    <dbReference type="NCBI Taxonomy" id="2126740"/>
    <lineage>
        <taxon>Bacteria</taxon>
        <taxon>Bacillati</taxon>
        <taxon>Bacillota</taxon>
        <taxon>Clostridia</taxon>
        <taxon>Eubacteriales</taxon>
        <taxon>Clostridiaceae</taxon>
        <taxon>Clostridium</taxon>
    </lineage>
</organism>
<proteinExistence type="predicted"/>
<evidence type="ECO:0000313" key="4">
    <source>
        <dbReference type="Proteomes" id="UP000241048"/>
    </source>
</evidence>
<feature type="transmembrane region" description="Helical" evidence="2">
    <location>
        <begin position="222"/>
        <end position="239"/>
    </location>
</feature>
<dbReference type="AlphaFoldDB" id="A0A2T3FL55"/>
<feature type="transmembrane region" description="Helical" evidence="2">
    <location>
        <begin position="382"/>
        <end position="405"/>
    </location>
</feature>
<dbReference type="Proteomes" id="UP000241048">
    <property type="component" value="Unassembled WGS sequence"/>
</dbReference>
<evidence type="ECO:0008006" key="5">
    <source>
        <dbReference type="Google" id="ProtNLM"/>
    </source>
</evidence>
<keyword evidence="1" id="KW-0175">Coiled coil</keyword>
<keyword evidence="4" id="KW-1185">Reference proteome</keyword>
<evidence type="ECO:0000313" key="3">
    <source>
        <dbReference type="EMBL" id="PST36000.1"/>
    </source>
</evidence>
<comment type="caution">
    <text evidence="3">The sequence shown here is derived from an EMBL/GenBank/DDBJ whole genome shotgun (WGS) entry which is preliminary data.</text>
</comment>
<keyword evidence="2" id="KW-0472">Membrane</keyword>
<protein>
    <recommendedName>
        <fullName evidence="5">Secretion protein F</fullName>
    </recommendedName>
</protein>
<keyword evidence="2" id="KW-0812">Transmembrane</keyword>
<evidence type="ECO:0000256" key="1">
    <source>
        <dbReference type="SAM" id="Coils"/>
    </source>
</evidence>
<dbReference type="EMBL" id="PYLO01000006">
    <property type="protein sequence ID" value="PST36000.1"/>
    <property type="molecule type" value="Genomic_DNA"/>
</dbReference>
<reference evidence="3 4" key="1">
    <citation type="submission" date="2018-03" db="EMBL/GenBank/DDBJ databases">
        <title>Lachnoclostridium SNUG30386 gen.nov., sp.nov., isolated from human faeces.</title>
        <authorList>
            <person name="Seo B."/>
            <person name="Jeon K."/>
            <person name="Ko G."/>
        </authorList>
    </citation>
    <scope>NUCLEOTIDE SEQUENCE [LARGE SCALE GENOMIC DNA]</scope>
    <source>
        <strain evidence="3 4">SNUG30386</strain>
    </source>
</reference>
<sequence length="407" mass="46356">MGKMGKKQVLCILLGIILAVAGYLVEKRDRALEDGNRLNRYAYGEGERQQEVWVRGLCEKEIPVEISLGEREYAEEDAKKALLEAGGKLADLIRGNNLSLQEVREDLHLVGWLEEEGIRVRWTPEDAEWIQTDGTVLNEECPEKGIQTELTASLQAGGFSREYRFPVTLYPPLRTKQQEKEAGFKRLLKQMDEAQRTEGQLVLPKMYEGKNLSYRVRGDREYLLFPVLGIAAAILLPLYEKQKESEVKKKKKRELMEDYPEIVSKLTVFSGAGLPVRRAWERIVLEYEAACRAGTQTERAAYREMAAAYHRMQRGVPELQAYAEFGAGCRLRPYRKLSGLLEQNVRNGAEGLRKALETEMESAFEEEKALARRRGEEASTKLMLPLFLMLMIIMVMVSVPAFLAFGI</sequence>
<name>A0A2T3FL55_9CLOT</name>
<dbReference type="RefSeq" id="WP_107001762.1">
    <property type="nucleotide sequence ID" value="NZ_JAQDZI010000011.1"/>
</dbReference>
<keyword evidence="2" id="KW-1133">Transmembrane helix</keyword>
<accession>A0A2T3FL55</accession>
<feature type="coiled-coil region" evidence="1">
    <location>
        <begin position="346"/>
        <end position="373"/>
    </location>
</feature>
<evidence type="ECO:0000256" key="2">
    <source>
        <dbReference type="SAM" id="Phobius"/>
    </source>
</evidence>